<comment type="caution">
    <text evidence="1">The sequence shown here is derived from an EMBL/GenBank/DDBJ whole genome shotgun (WGS) entry which is preliminary data.</text>
</comment>
<keyword evidence="2" id="KW-1185">Reference proteome</keyword>
<accession>A0ABT1Y272</accession>
<reference evidence="1 2" key="1">
    <citation type="submission" date="2022-08" db="EMBL/GenBank/DDBJ databases">
        <title>Proteogenomics of the novel Dehalobacterium formicoaceticum strain EZ94 highlights a key role of methyltransferases during anaerobic dichloromethane degradation.</title>
        <authorList>
            <person name="Wasmund K."/>
        </authorList>
    </citation>
    <scope>NUCLEOTIDE SEQUENCE [LARGE SCALE GENOMIC DNA]</scope>
    <source>
        <strain evidence="1 2">EZ94</strain>
    </source>
</reference>
<protein>
    <submittedName>
        <fullName evidence="1">Uncharacterized protein</fullName>
    </submittedName>
</protein>
<dbReference type="Proteomes" id="UP001524944">
    <property type="component" value="Unassembled WGS sequence"/>
</dbReference>
<organism evidence="1 2">
    <name type="scientific">Dehalobacterium formicoaceticum</name>
    <dbReference type="NCBI Taxonomy" id="51515"/>
    <lineage>
        <taxon>Bacteria</taxon>
        <taxon>Bacillati</taxon>
        <taxon>Bacillota</taxon>
        <taxon>Clostridia</taxon>
        <taxon>Eubacteriales</taxon>
        <taxon>Peptococcaceae</taxon>
        <taxon>Dehalobacterium</taxon>
    </lineage>
</organism>
<dbReference type="EMBL" id="JANPWE010000002">
    <property type="protein sequence ID" value="MCR6544968.1"/>
    <property type="molecule type" value="Genomic_DNA"/>
</dbReference>
<name>A0ABT1Y272_9FIRM</name>
<proteinExistence type="predicted"/>
<dbReference type="RefSeq" id="WP_257912593.1">
    <property type="nucleotide sequence ID" value="NZ_JANPWE010000002.1"/>
</dbReference>
<evidence type="ECO:0000313" key="2">
    <source>
        <dbReference type="Proteomes" id="UP001524944"/>
    </source>
</evidence>
<gene>
    <name evidence="1" type="ORF">NVS47_05445</name>
</gene>
<evidence type="ECO:0000313" key="1">
    <source>
        <dbReference type="EMBL" id="MCR6544968.1"/>
    </source>
</evidence>
<sequence length="100" mass="9801">MTWAEAVVQGVAAAADPLAATEAAAVAAVHRVGADGAAVPDPQGVVFLAAAFPVGAYLAAVEKAAVPFRACPETVYQVLSVGAVFPAVQPGAEMAVCPVA</sequence>